<protein>
    <recommendedName>
        <fullName evidence="4">Pilus formation protein N-terminal domain-containing protein</fullName>
    </recommendedName>
</protein>
<keyword evidence="3" id="KW-1185">Reference proteome</keyword>
<keyword evidence="1" id="KW-0732">Signal</keyword>
<dbReference type="Proteomes" id="UP000664265">
    <property type="component" value="Unassembled WGS sequence"/>
</dbReference>
<organism evidence="2 3">
    <name type="scientific">Prevotella illustrans</name>
    <dbReference type="NCBI Taxonomy" id="2800387"/>
    <lineage>
        <taxon>Bacteria</taxon>
        <taxon>Pseudomonadati</taxon>
        <taxon>Bacteroidota</taxon>
        <taxon>Bacteroidia</taxon>
        <taxon>Bacteroidales</taxon>
        <taxon>Prevotellaceae</taxon>
        <taxon>Prevotella</taxon>
    </lineage>
</organism>
<feature type="signal peptide" evidence="1">
    <location>
        <begin position="1"/>
        <end position="23"/>
    </location>
</feature>
<dbReference type="EMBL" id="JAERMS010000036">
    <property type="protein sequence ID" value="MBO1364079.1"/>
    <property type="molecule type" value="Genomic_DNA"/>
</dbReference>
<evidence type="ECO:0008006" key="4">
    <source>
        <dbReference type="Google" id="ProtNLM"/>
    </source>
</evidence>
<gene>
    <name evidence="2" type="ORF">JHU38_09905</name>
</gene>
<sequence>MKRIHFFLSMLLLLGALTLTSCHDDDGLYFTLDEVIGDISTGKQTRLVDNTIKVYTTEESGVNVQGASGAITAVSSDERVATVRCLNDQPKRVVVKGVKGGSARIIVTDAEGHSAFFMVVADDVEKAWGTQTIIMTYDEVRCRVEGVNREDSLAIVKDARARFAELKYVIKRRAYVPSEAHRMYIYDKADKLLEMYAVVWNKSMQDDTVVFQFTLFSNDVETPVENLSVGPQFGLERSVGRFYQKQYPKLKKVTIRQSVKFVKI</sequence>
<evidence type="ECO:0000313" key="3">
    <source>
        <dbReference type="Proteomes" id="UP000664265"/>
    </source>
</evidence>
<reference evidence="2 3" key="1">
    <citation type="submission" date="2021-01" db="EMBL/GenBank/DDBJ databases">
        <title>Prevotella A2931 sp. nov.</title>
        <authorList>
            <person name="Buhl M."/>
            <person name="Oberhettinger P."/>
        </authorList>
    </citation>
    <scope>NUCLEOTIDE SEQUENCE [LARGE SCALE GENOMIC DNA]</scope>
    <source>
        <strain evidence="2 3">A2931</strain>
    </source>
</reference>
<proteinExistence type="predicted"/>
<accession>A0ABS3M7G3</accession>
<feature type="chain" id="PRO_5045323521" description="Pilus formation protein N-terminal domain-containing protein" evidence="1">
    <location>
        <begin position="24"/>
        <end position="264"/>
    </location>
</feature>
<dbReference type="Gene3D" id="2.60.40.1080">
    <property type="match status" value="1"/>
</dbReference>
<dbReference type="PROSITE" id="PS51257">
    <property type="entry name" value="PROKAR_LIPOPROTEIN"/>
    <property type="match status" value="1"/>
</dbReference>
<evidence type="ECO:0000256" key="1">
    <source>
        <dbReference type="SAM" id="SignalP"/>
    </source>
</evidence>
<evidence type="ECO:0000313" key="2">
    <source>
        <dbReference type="EMBL" id="MBO1364079.1"/>
    </source>
</evidence>
<name>A0ABS3M7G3_9BACT</name>
<dbReference type="RefSeq" id="WP_146157010.1">
    <property type="nucleotide sequence ID" value="NZ_JAERMS010000036.1"/>
</dbReference>
<comment type="caution">
    <text evidence="2">The sequence shown here is derived from an EMBL/GenBank/DDBJ whole genome shotgun (WGS) entry which is preliminary data.</text>
</comment>